<dbReference type="AlphaFoldDB" id="A0A0J7K549"/>
<keyword evidence="10" id="KW-0732">Signal</keyword>
<name>A0A0J7K549_LASNI</name>
<evidence type="ECO:0000313" key="12">
    <source>
        <dbReference type="EMBL" id="KMQ85419.1"/>
    </source>
</evidence>
<dbReference type="PRINTS" id="PR00722">
    <property type="entry name" value="CHYMOTRYPSIN"/>
</dbReference>
<dbReference type="EC" id="3.4.21.1" evidence="8"/>
<dbReference type="FunFam" id="2.40.10.10:FF:000047">
    <property type="entry name" value="Trypsin eta"/>
    <property type="match status" value="1"/>
</dbReference>
<dbReference type="Proteomes" id="UP000036403">
    <property type="component" value="Unassembled WGS sequence"/>
</dbReference>
<dbReference type="InterPro" id="IPR001314">
    <property type="entry name" value="Peptidase_S1A"/>
</dbReference>
<reference evidence="12 13" key="1">
    <citation type="submission" date="2015-04" db="EMBL/GenBank/DDBJ databases">
        <title>Lasius niger genome sequencing.</title>
        <authorList>
            <person name="Konorov E.A."/>
            <person name="Nikitin M.A."/>
            <person name="Kirill M.V."/>
            <person name="Chang P."/>
        </authorList>
    </citation>
    <scope>NUCLEOTIDE SEQUENCE [LARGE SCALE GENOMIC DNA]</scope>
    <source>
        <tissue evidence="12">Whole</tissue>
    </source>
</reference>
<evidence type="ECO:0000256" key="5">
    <source>
        <dbReference type="ARBA" id="ARBA00022801"/>
    </source>
</evidence>
<evidence type="ECO:0000256" key="8">
    <source>
        <dbReference type="ARBA" id="ARBA00044036"/>
    </source>
</evidence>
<evidence type="ECO:0000256" key="4">
    <source>
        <dbReference type="ARBA" id="ARBA00022670"/>
    </source>
</evidence>
<dbReference type="OrthoDB" id="60866at2759"/>
<dbReference type="PROSITE" id="PS00134">
    <property type="entry name" value="TRYPSIN_HIS"/>
    <property type="match status" value="1"/>
</dbReference>
<evidence type="ECO:0000256" key="10">
    <source>
        <dbReference type="SAM" id="SignalP"/>
    </source>
</evidence>
<evidence type="ECO:0000313" key="13">
    <source>
        <dbReference type="Proteomes" id="UP000036403"/>
    </source>
</evidence>
<evidence type="ECO:0000256" key="7">
    <source>
        <dbReference type="ARBA" id="ARBA00023157"/>
    </source>
</evidence>
<dbReference type="GO" id="GO:0016485">
    <property type="term" value="P:protein processing"/>
    <property type="evidence" value="ECO:0007669"/>
    <property type="project" value="UniProtKB-ARBA"/>
</dbReference>
<dbReference type="InterPro" id="IPR001254">
    <property type="entry name" value="Trypsin_dom"/>
</dbReference>
<dbReference type="Pfam" id="PF00089">
    <property type="entry name" value="Trypsin"/>
    <property type="match status" value="1"/>
</dbReference>
<dbReference type="GO" id="GO:0004252">
    <property type="term" value="F:serine-type endopeptidase activity"/>
    <property type="evidence" value="ECO:0007669"/>
    <property type="project" value="UniProtKB-EC"/>
</dbReference>
<keyword evidence="6 9" id="KW-0720">Serine protease</keyword>
<sequence length="251" mass="26474">MYALFAFVVACLAVAARGYPNIHIVGGEDAPAGKYPYQVSLRRQGSHSCGGSIINRHTVLTAAHCIVSYTDNPDALKELTIHAGTNLLSESGVVYTASRAIAHENFNYPGLPNDIGLLILSTAVEFTALVQPISLAETDVAPAGHSCILTGWGTTSPWGRVPDKLQQIELSVYDQAKCKESHSNVISSHICTLTKSGEGACHGDSGSALVAEGVQIGIVNFGVPCAQGAPDVYARVSAFQDWLKEHVVSDA</sequence>
<comment type="caution">
    <text evidence="12">The sequence shown here is derived from an EMBL/GenBank/DDBJ whole genome shotgun (WGS) entry which is preliminary data.</text>
</comment>
<evidence type="ECO:0000256" key="6">
    <source>
        <dbReference type="ARBA" id="ARBA00022825"/>
    </source>
</evidence>
<keyword evidence="4 9" id="KW-0645">Protease</keyword>
<comment type="subcellular location">
    <subcellularLocation>
        <location evidence="1">Secreted</location>
        <location evidence="1">Extracellular space</location>
    </subcellularLocation>
</comment>
<protein>
    <recommendedName>
        <fullName evidence="8">chymotrypsin</fullName>
        <ecNumber evidence="8">3.4.21.1</ecNumber>
    </recommendedName>
</protein>
<evidence type="ECO:0000256" key="3">
    <source>
        <dbReference type="ARBA" id="ARBA00022525"/>
    </source>
</evidence>
<dbReference type="InterPro" id="IPR009003">
    <property type="entry name" value="Peptidase_S1_PA"/>
</dbReference>
<dbReference type="InterPro" id="IPR043504">
    <property type="entry name" value="Peptidase_S1_PA_chymotrypsin"/>
</dbReference>
<dbReference type="InterPro" id="IPR033116">
    <property type="entry name" value="TRYPSIN_SER"/>
</dbReference>
<evidence type="ECO:0000256" key="2">
    <source>
        <dbReference type="ARBA" id="ARBA00007664"/>
    </source>
</evidence>
<dbReference type="PROSITE" id="PS50240">
    <property type="entry name" value="TRYPSIN_DOM"/>
    <property type="match status" value="1"/>
</dbReference>
<accession>A0A0J7K549</accession>
<dbReference type="Gene3D" id="2.40.10.10">
    <property type="entry name" value="Trypsin-like serine proteases"/>
    <property type="match status" value="2"/>
</dbReference>
<keyword evidence="13" id="KW-1185">Reference proteome</keyword>
<proteinExistence type="inferred from homology"/>
<feature type="chain" id="PRO_5005289971" description="chymotrypsin" evidence="10">
    <location>
        <begin position="19"/>
        <end position="251"/>
    </location>
</feature>
<organism evidence="12 13">
    <name type="scientific">Lasius niger</name>
    <name type="common">Black garden ant</name>
    <dbReference type="NCBI Taxonomy" id="67767"/>
    <lineage>
        <taxon>Eukaryota</taxon>
        <taxon>Metazoa</taxon>
        <taxon>Ecdysozoa</taxon>
        <taxon>Arthropoda</taxon>
        <taxon>Hexapoda</taxon>
        <taxon>Insecta</taxon>
        <taxon>Pterygota</taxon>
        <taxon>Neoptera</taxon>
        <taxon>Endopterygota</taxon>
        <taxon>Hymenoptera</taxon>
        <taxon>Apocrita</taxon>
        <taxon>Aculeata</taxon>
        <taxon>Formicoidea</taxon>
        <taxon>Formicidae</taxon>
        <taxon>Formicinae</taxon>
        <taxon>Lasius</taxon>
        <taxon>Lasius</taxon>
    </lineage>
</organism>
<dbReference type="PANTHER" id="PTHR24276:SF96">
    <property type="entry name" value="PEPTIDASE S1 DOMAIN-CONTAINING PROTEIN"/>
    <property type="match status" value="1"/>
</dbReference>
<dbReference type="GO" id="GO:0005576">
    <property type="term" value="C:extracellular region"/>
    <property type="evidence" value="ECO:0007669"/>
    <property type="project" value="UniProtKB-SubCell"/>
</dbReference>
<dbReference type="InterPro" id="IPR018114">
    <property type="entry name" value="TRYPSIN_HIS"/>
</dbReference>
<dbReference type="SUPFAM" id="SSF50494">
    <property type="entry name" value="Trypsin-like serine proteases"/>
    <property type="match status" value="1"/>
</dbReference>
<dbReference type="PANTHER" id="PTHR24276">
    <property type="entry name" value="POLYSERASE-RELATED"/>
    <property type="match status" value="1"/>
</dbReference>
<evidence type="ECO:0000256" key="1">
    <source>
        <dbReference type="ARBA" id="ARBA00004239"/>
    </source>
</evidence>
<dbReference type="CDD" id="cd00190">
    <property type="entry name" value="Tryp_SPc"/>
    <property type="match status" value="1"/>
</dbReference>
<comment type="similarity">
    <text evidence="2">Belongs to the peptidase S1 family.</text>
</comment>
<dbReference type="InterPro" id="IPR050430">
    <property type="entry name" value="Peptidase_S1"/>
</dbReference>
<gene>
    <name evidence="12" type="ORF">RF55_16053</name>
</gene>
<dbReference type="PROSITE" id="PS00135">
    <property type="entry name" value="TRYPSIN_SER"/>
    <property type="match status" value="1"/>
</dbReference>
<dbReference type="SMART" id="SM00020">
    <property type="entry name" value="Tryp_SPc"/>
    <property type="match status" value="1"/>
</dbReference>
<feature type="domain" description="Peptidase S1" evidence="11">
    <location>
        <begin position="24"/>
        <end position="248"/>
    </location>
</feature>
<keyword evidence="7" id="KW-1015">Disulfide bond</keyword>
<keyword evidence="3" id="KW-0964">Secreted</keyword>
<dbReference type="STRING" id="67767.A0A0J7K549"/>
<keyword evidence="5 9" id="KW-0378">Hydrolase</keyword>
<feature type="signal peptide" evidence="10">
    <location>
        <begin position="1"/>
        <end position="18"/>
    </location>
</feature>
<dbReference type="PaxDb" id="67767-A0A0J7K549"/>
<evidence type="ECO:0000259" key="11">
    <source>
        <dbReference type="PROSITE" id="PS50240"/>
    </source>
</evidence>
<dbReference type="EMBL" id="LBMM01013914">
    <property type="protein sequence ID" value="KMQ85419.1"/>
    <property type="molecule type" value="Genomic_DNA"/>
</dbReference>
<evidence type="ECO:0000256" key="9">
    <source>
        <dbReference type="RuleBase" id="RU363034"/>
    </source>
</evidence>